<keyword evidence="6" id="KW-1185">Reference proteome</keyword>
<protein>
    <recommendedName>
        <fullName evidence="4">NADP-dependent oxidoreductase domain-containing protein</fullName>
    </recommendedName>
</protein>
<reference evidence="5 6" key="1">
    <citation type="submission" date="2014-04" db="EMBL/GenBank/DDBJ databases">
        <authorList>
            <consortium name="DOE Joint Genome Institute"/>
            <person name="Kuo A."/>
            <person name="Martino E."/>
            <person name="Perotto S."/>
            <person name="Kohler A."/>
            <person name="Nagy L.G."/>
            <person name="Floudas D."/>
            <person name="Copeland A."/>
            <person name="Barry K.W."/>
            <person name="Cichocki N."/>
            <person name="Veneault-Fourrey C."/>
            <person name="LaButti K."/>
            <person name="Lindquist E.A."/>
            <person name="Lipzen A."/>
            <person name="Lundell T."/>
            <person name="Morin E."/>
            <person name="Murat C."/>
            <person name="Sun H."/>
            <person name="Tunlid A."/>
            <person name="Henrissat B."/>
            <person name="Grigoriev I.V."/>
            <person name="Hibbett D.S."/>
            <person name="Martin F."/>
            <person name="Nordberg H.P."/>
            <person name="Cantor M.N."/>
            <person name="Hua S.X."/>
        </authorList>
    </citation>
    <scope>NUCLEOTIDE SEQUENCE [LARGE SCALE GENOMIC DNA]</scope>
    <source>
        <strain evidence="5 6">Zn</strain>
    </source>
</reference>
<dbReference type="Pfam" id="PF00248">
    <property type="entry name" value="Aldo_ket_red"/>
    <property type="match status" value="1"/>
</dbReference>
<evidence type="ECO:0000313" key="6">
    <source>
        <dbReference type="Proteomes" id="UP000054321"/>
    </source>
</evidence>
<dbReference type="InParanoid" id="A0A0C3HFQ7"/>
<dbReference type="GO" id="GO:0016491">
    <property type="term" value="F:oxidoreductase activity"/>
    <property type="evidence" value="ECO:0007669"/>
    <property type="project" value="UniProtKB-KW"/>
</dbReference>
<dbReference type="PANTHER" id="PTHR43150">
    <property type="entry name" value="HYPERKINETIC, ISOFORM M"/>
    <property type="match status" value="1"/>
</dbReference>
<organism evidence="5 6">
    <name type="scientific">Oidiodendron maius (strain Zn)</name>
    <dbReference type="NCBI Taxonomy" id="913774"/>
    <lineage>
        <taxon>Eukaryota</taxon>
        <taxon>Fungi</taxon>
        <taxon>Dikarya</taxon>
        <taxon>Ascomycota</taxon>
        <taxon>Pezizomycotina</taxon>
        <taxon>Leotiomycetes</taxon>
        <taxon>Leotiomycetes incertae sedis</taxon>
        <taxon>Myxotrichaceae</taxon>
        <taxon>Oidiodendron</taxon>
    </lineage>
</organism>
<accession>A0A0C3HFQ7</accession>
<dbReference type="Proteomes" id="UP000054321">
    <property type="component" value="Unassembled WGS sequence"/>
</dbReference>
<gene>
    <name evidence="5" type="ORF">OIDMADRAFT_54268</name>
</gene>
<proteinExistence type="inferred from homology"/>
<dbReference type="AlphaFoldDB" id="A0A0C3HFQ7"/>
<comment type="similarity">
    <text evidence="1">Belongs to the shaker potassium channel beta subunit family.</text>
</comment>
<evidence type="ECO:0000256" key="2">
    <source>
        <dbReference type="ARBA" id="ARBA00022857"/>
    </source>
</evidence>
<dbReference type="PANTHER" id="PTHR43150:SF2">
    <property type="entry name" value="HYPERKINETIC, ISOFORM M"/>
    <property type="match status" value="1"/>
</dbReference>
<reference evidence="6" key="2">
    <citation type="submission" date="2015-01" db="EMBL/GenBank/DDBJ databases">
        <title>Evolutionary Origins and Diversification of the Mycorrhizal Mutualists.</title>
        <authorList>
            <consortium name="DOE Joint Genome Institute"/>
            <consortium name="Mycorrhizal Genomics Consortium"/>
            <person name="Kohler A."/>
            <person name="Kuo A."/>
            <person name="Nagy L.G."/>
            <person name="Floudas D."/>
            <person name="Copeland A."/>
            <person name="Barry K.W."/>
            <person name="Cichocki N."/>
            <person name="Veneault-Fourrey C."/>
            <person name="LaButti K."/>
            <person name="Lindquist E.A."/>
            <person name="Lipzen A."/>
            <person name="Lundell T."/>
            <person name="Morin E."/>
            <person name="Murat C."/>
            <person name="Riley R."/>
            <person name="Ohm R."/>
            <person name="Sun H."/>
            <person name="Tunlid A."/>
            <person name="Henrissat B."/>
            <person name="Grigoriev I.V."/>
            <person name="Hibbett D.S."/>
            <person name="Martin F."/>
        </authorList>
    </citation>
    <scope>NUCLEOTIDE SEQUENCE [LARGE SCALE GENOMIC DNA]</scope>
    <source>
        <strain evidence="6">Zn</strain>
    </source>
</reference>
<dbReference type="HOGENOM" id="CLU_023205_2_0_1"/>
<dbReference type="InterPro" id="IPR023210">
    <property type="entry name" value="NADP_OxRdtase_dom"/>
</dbReference>
<dbReference type="PRINTS" id="PR01577">
    <property type="entry name" value="KCNABCHANNEL"/>
</dbReference>
<feature type="domain" description="NADP-dependent oxidoreductase" evidence="4">
    <location>
        <begin position="32"/>
        <end position="340"/>
    </location>
</feature>
<dbReference type="OrthoDB" id="1720422at2759"/>
<dbReference type="InterPro" id="IPR005399">
    <property type="entry name" value="K_chnl_volt-dep_bsu_KCNAB-rel"/>
</dbReference>
<evidence type="ECO:0000313" key="5">
    <source>
        <dbReference type="EMBL" id="KIN01127.1"/>
    </source>
</evidence>
<dbReference type="Gene3D" id="3.20.20.100">
    <property type="entry name" value="NADP-dependent oxidoreductase domain"/>
    <property type="match status" value="1"/>
</dbReference>
<sequence>MSSQQPRQTKRFEPKNMLFRYLGDTGLKVSVLGLGGWLTYGSENGVQEVEQTAACLQEAWDHGINFFDTAEVYADGQSEIIMGRALKQCNFERDDCIISTKLMLGDGHAFPNNQGLSRKHIIEGMRRSLKRLELDWVDVVYAHRPDFWSTPMEETVRAFNTLIDQGLAHYWGTSEWSAFEIEHAHHVASRLGLQPPVVEQPEYNCFARDRVEAEYAPLYKLYNYGTTVWSPLAQGVLTGKYNDGVPADSRFGTVAKRAASMFNKPEMKANIEKVRKLTTIAESLGGSVGSLALAWAIKNPHVSVAILGATKASQITENVKCLDLYPKLTPKIMKEIEKILDNSPKMPGPIPRSRAAMTFNKALL</sequence>
<keyword evidence="3" id="KW-0560">Oxidoreductase</keyword>
<keyword evidence="2" id="KW-0521">NADP</keyword>
<dbReference type="STRING" id="913774.A0A0C3HFQ7"/>
<dbReference type="InterPro" id="IPR036812">
    <property type="entry name" value="NAD(P)_OxRdtase_dom_sf"/>
</dbReference>
<dbReference type="SUPFAM" id="SSF51430">
    <property type="entry name" value="NAD(P)-linked oxidoreductase"/>
    <property type="match status" value="1"/>
</dbReference>
<evidence type="ECO:0000256" key="3">
    <source>
        <dbReference type="ARBA" id="ARBA00023002"/>
    </source>
</evidence>
<name>A0A0C3HFQ7_OIDMZ</name>
<dbReference type="EMBL" id="KN832876">
    <property type="protein sequence ID" value="KIN01127.1"/>
    <property type="molecule type" value="Genomic_DNA"/>
</dbReference>
<evidence type="ECO:0000259" key="4">
    <source>
        <dbReference type="Pfam" id="PF00248"/>
    </source>
</evidence>
<evidence type="ECO:0000256" key="1">
    <source>
        <dbReference type="ARBA" id="ARBA00006515"/>
    </source>
</evidence>